<name>A0A6C0JYY5_9ZZZZ</name>
<reference evidence="3" key="1">
    <citation type="journal article" date="2020" name="Nature">
        <title>Giant virus diversity and host interactions through global metagenomics.</title>
        <authorList>
            <person name="Schulz F."/>
            <person name="Roux S."/>
            <person name="Paez-Espino D."/>
            <person name="Jungbluth S."/>
            <person name="Walsh D.A."/>
            <person name="Denef V.J."/>
            <person name="McMahon K.D."/>
            <person name="Konstantinidis K.T."/>
            <person name="Eloe-Fadrosh E.A."/>
            <person name="Kyrpides N.C."/>
            <person name="Woyke T."/>
        </authorList>
    </citation>
    <scope>NUCLEOTIDE SEQUENCE</scope>
    <source>
        <strain evidence="3">GVMAG-S-1101165-83</strain>
    </source>
</reference>
<feature type="transmembrane region" description="Helical" evidence="1">
    <location>
        <begin position="236"/>
        <end position="256"/>
    </location>
</feature>
<feature type="domain" description="Apple" evidence="2">
    <location>
        <begin position="54"/>
        <end position="113"/>
    </location>
</feature>
<dbReference type="Gene3D" id="3.50.4.10">
    <property type="entry name" value="Hepatocyte Growth Factor"/>
    <property type="match status" value="1"/>
</dbReference>
<dbReference type="InterPro" id="IPR003609">
    <property type="entry name" value="Pan_app"/>
</dbReference>
<dbReference type="Pfam" id="PF00024">
    <property type="entry name" value="PAN_1"/>
    <property type="match status" value="1"/>
</dbReference>
<dbReference type="EMBL" id="MN740769">
    <property type="protein sequence ID" value="QHU10563.1"/>
    <property type="molecule type" value="Genomic_DNA"/>
</dbReference>
<accession>A0A6C0JYY5</accession>
<feature type="transmembrane region" description="Helical" evidence="1">
    <location>
        <begin position="262"/>
        <end position="280"/>
    </location>
</feature>
<dbReference type="AlphaFoldDB" id="A0A6C0JYY5"/>
<keyword evidence="1" id="KW-0472">Membrane</keyword>
<keyword evidence="1" id="KW-1133">Transmembrane helix</keyword>
<proteinExistence type="predicted"/>
<evidence type="ECO:0000259" key="2">
    <source>
        <dbReference type="Pfam" id="PF00024"/>
    </source>
</evidence>
<keyword evidence="1" id="KW-0812">Transmembrane</keyword>
<evidence type="ECO:0000256" key="1">
    <source>
        <dbReference type="SAM" id="Phobius"/>
    </source>
</evidence>
<sequence>MGDDSRDDVNSKLIALQALEGQYRNKLTEYENGYATYISALQSQKSGSSSYVVLPEKTYMGTGSISETINSSASMCEASCSANALCTGASFNSTSKVCKLRSGNSLLTPGATSDNAIITDVRQKLINLETINAQLIEINNQMTTLYNQMQPLVTTQTETLLTNNGTLTTQYSELMKEKFKIVKLMDEYKDTYAEYTETSLSTDQRNSSYYLWLIIAIISIILVIKFIFFPEAKGNLVSIILWTIIIICITLSTIHLNNPSAYAIWVFLVALVLMMKSNLIPSF</sequence>
<organism evidence="3">
    <name type="scientific">viral metagenome</name>
    <dbReference type="NCBI Taxonomy" id="1070528"/>
    <lineage>
        <taxon>unclassified sequences</taxon>
        <taxon>metagenomes</taxon>
        <taxon>organismal metagenomes</taxon>
    </lineage>
</organism>
<feature type="transmembrane region" description="Helical" evidence="1">
    <location>
        <begin position="209"/>
        <end position="229"/>
    </location>
</feature>
<protein>
    <recommendedName>
        <fullName evidence="2">Apple domain-containing protein</fullName>
    </recommendedName>
</protein>
<evidence type="ECO:0000313" key="3">
    <source>
        <dbReference type="EMBL" id="QHU10563.1"/>
    </source>
</evidence>